<dbReference type="SUPFAM" id="SSF56300">
    <property type="entry name" value="Metallo-dependent phosphatases"/>
    <property type="match status" value="1"/>
</dbReference>
<dbReference type="Pfam" id="PF12850">
    <property type="entry name" value="Metallophos_2"/>
    <property type="match status" value="1"/>
</dbReference>
<organism evidence="3 4">
    <name type="scientific">Dehalogenimonas etheniformans</name>
    <dbReference type="NCBI Taxonomy" id="1536648"/>
    <lineage>
        <taxon>Bacteria</taxon>
        <taxon>Bacillati</taxon>
        <taxon>Chloroflexota</taxon>
        <taxon>Dehalococcoidia</taxon>
        <taxon>Dehalococcoidales</taxon>
        <taxon>Dehalococcoidaceae</taxon>
        <taxon>Dehalogenimonas</taxon>
    </lineage>
</organism>
<feature type="domain" description="Calcineurin-like phosphoesterase" evidence="2">
    <location>
        <begin position="1"/>
        <end position="208"/>
    </location>
</feature>
<proteinExistence type="inferred from homology"/>
<dbReference type="AlphaFoldDB" id="A0A2P5P7D1"/>
<reference evidence="3 4" key="1">
    <citation type="journal article" date="2017" name="ISME J.">
        <title>Grape pomace compost harbors organohalide-respiring Dehalogenimonas species with novel reductive dehalogenase genes.</title>
        <authorList>
            <person name="Yang Y."/>
            <person name="Higgins S.A."/>
            <person name="Yan J."/>
            <person name="Simsir B."/>
            <person name="Chourey K."/>
            <person name="Iyer R."/>
            <person name="Hettich R.L."/>
            <person name="Baldwin B."/>
            <person name="Ogles D.M."/>
            <person name="Loffler F.E."/>
        </authorList>
    </citation>
    <scope>NUCLEOTIDE SEQUENCE [LARGE SCALE GENOMIC DNA]</scope>
    <source>
        <strain evidence="3 4">GP</strain>
    </source>
</reference>
<dbReference type="InterPro" id="IPR050126">
    <property type="entry name" value="Ap4A_hydrolase"/>
</dbReference>
<dbReference type="PANTHER" id="PTHR42850:SF2">
    <property type="entry name" value="BLL5683 PROTEIN"/>
    <property type="match status" value="1"/>
</dbReference>
<comment type="caution">
    <text evidence="3">The sequence shown here is derived from an EMBL/GenBank/DDBJ whole genome shotgun (WGS) entry which is preliminary data.</text>
</comment>
<evidence type="ECO:0000313" key="4">
    <source>
        <dbReference type="Proteomes" id="UP000235653"/>
    </source>
</evidence>
<evidence type="ECO:0000256" key="1">
    <source>
        <dbReference type="ARBA" id="ARBA00008950"/>
    </source>
</evidence>
<gene>
    <name evidence="3" type="ORF">JP09_005230</name>
</gene>
<accession>A0A2P5P7D1</accession>
<evidence type="ECO:0000259" key="2">
    <source>
        <dbReference type="Pfam" id="PF12850"/>
    </source>
</evidence>
<dbReference type="PANTHER" id="PTHR42850">
    <property type="entry name" value="METALLOPHOSPHOESTERASE"/>
    <property type="match status" value="1"/>
</dbReference>
<comment type="similarity">
    <text evidence="1">Belongs to the metallophosphoesterase superfamily. YfcE family.</text>
</comment>
<keyword evidence="4" id="KW-1185">Reference proteome</keyword>
<dbReference type="InterPro" id="IPR011152">
    <property type="entry name" value="Pesterase_MJ0912"/>
</dbReference>
<protein>
    <submittedName>
        <fullName evidence="3">Metallophosphoesterase</fullName>
    </submittedName>
</protein>
<dbReference type="PIRSF" id="PIRSF000883">
    <property type="entry name" value="Pesterase_MJ0912"/>
    <property type="match status" value="1"/>
</dbReference>
<dbReference type="RefSeq" id="WP_102331330.1">
    <property type="nucleotide sequence ID" value="NZ_CP058566.2"/>
</dbReference>
<dbReference type="GO" id="GO:0005737">
    <property type="term" value="C:cytoplasm"/>
    <property type="evidence" value="ECO:0007669"/>
    <property type="project" value="TreeGrafter"/>
</dbReference>
<name>A0A2P5P7D1_9CHLR</name>
<dbReference type="EMBL" id="JQAN02000009">
    <property type="protein sequence ID" value="PPD58195.1"/>
    <property type="molecule type" value="Genomic_DNA"/>
</dbReference>
<dbReference type="Proteomes" id="UP000235653">
    <property type="component" value="Unassembled WGS sequence"/>
</dbReference>
<dbReference type="OrthoDB" id="9800565at2"/>
<dbReference type="InterPro" id="IPR029052">
    <property type="entry name" value="Metallo-depent_PP-like"/>
</dbReference>
<evidence type="ECO:0000313" key="3">
    <source>
        <dbReference type="EMBL" id="PPD58195.1"/>
    </source>
</evidence>
<sequence>MKYALLADIHANLEALKVVLDDIDRNGGAEEFWLLGDLVNYGPDPCGCLDLLLDLPMVAVAGNHDLASIGLFPTDYFNPEAAAALTWTMSQLRKCDRDYLASLPISMHRHGFTLVHGTPEHPADEYLMTVQQAEHNFGLLETPHACVGHTHVPAVYKREQDGNVRFMPFRPCEPRPIAEGRFIVNPGSVGQPRNGDFRAAYALYDVDTQTMHLRRIPYNLEATQAKMTRAGLPQSLIDRLEIGR</sequence>
<dbReference type="GO" id="GO:0016791">
    <property type="term" value="F:phosphatase activity"/>
    <property type="evidence" value="ECO:0007669"/>
    <property type="project" value="TreeGrafter"/>
</dbReference>
<dbReference type="Gene3D" id="3.60.21.10">
    <property type="match status" value="1"/>
</dbReference>
<dbReference type="InterPro" id="IPR024654">
    <property type="entry name" value="Calcineurin-like_PHP_lpxH"/>
</dbReference>